<dbReference type="PANTHER" id="PTHR37984">
    <property type="entry name" value="PROTEIN CBG26694"/>
    <property type="match status" value="1"/>
</dbReference>
<sequence>MVYYNPATETELTVDASPVGLGAMLTQKSPNPNGSEEVRIVTYASRVLTDVEKRYSQTEKDLPLYGDVRNFMYTCICMAQPLTSLPTTRPSKSSSAILNQSLLPELNGGFYACSSMTLPSHTAPEMEIQLIICHDIRNLIVFVYKEEYICYVAMYTVPKAMTLEEIISATQSDPTLQAVKVCLQSGTWHTSKHLFPNANHNDLNSFEKLKTELTEPSAGLMLRGIRYVIPQTRSVQLAHEGHQGILKTKTAKMSGSQKSMDK</sequence>
<evidence type="ECO:0000313" key="2">
    <source>
        <dbReference type="Proteomes" id="UP001152795"/>
    </source>
</evidence>
<accession>A0A7D9K2Q5</accession>
<keyword evidence="2" id="KW-1185">Reference proteome</keyword>
<dbReference type="InterPro" id="IPR043502">
    <property type="entry name" value="DNA/RNA_pol_sf"/>
</dbReference>
<name>A0A7D9K2Q5_PARCT</name>
<reference evidence="1" key="1">
    <citation type="submission" date="2020-04" db="EMBL/GenBank/DDBJ databases">
        <authorList>
            <person name="Alioto T."/>
            <person name="Alioto T."/>
            <person name="Gomez Garrido J."/>
        </authorList>
    </citation>
    <scope>NUCLEOTIDE SEQUENCE</scope>
    <source>
        <strain evidence="1">A484AB</strain>
    </source>
</reference>
<dbReference type="Pfam" id="PF17919">
    <property type="entry name" value="RT_RNaseH_2"/>
    <property type="match status" value="1"/>
</dbReference>
<gene>
    <name evidence="1" type="ORF">PACLA_8A076780</name>
</gene>
<comment type="caution">
    <text evidence="1">The sequence shown here is derived from an EMBL/GenBank/DDBJ whole genome shotgun (WGS) entry which is preliminary data.</text>
</comment>
<dbReference type="EMBL" id="CACRXK020025640">
    <property type="protein sequence ID" value="CAB4039610.1"/>
    <property type="molecule type" value="Genomic_DNA"/>
</dbReference>
<proteinExistence type="predicted"/>
<dbReference type="InterPro" id="IPR041577">
    <property type="entry name" value="RT_RNaseH_2"/>
</dbReference>
<dbReference type="AlphaFoldDB" id="A0A7D9K2Q5"/>
<dbReference type="SUPFAM" id="SSF56672">
    <property type="entry name" value="DNA/RNA polymerases"/>
    <property type="match status" value="1"/>
</dbReference>
<dbReference type="PANTHER" id="PTHR37984:SF11">
    <property type="entry name" value="INTEGRASE CATALYTIC DOMAIN-CONTAINING PROTEIN"/>
    <property type="match status" value="1"/>
</dbReference>
<evidence type="ECO:0000313" key="1">
    <source>
        <dbReference type="EMBL" id="CAB4039610.1"/>
    </source>
</evidence>
<dbReference type="InterPro" id="IPR050951">
    <property type="entry name" value="Retrovirus_Pol_polyprotein"/>
</dbReference>
<dbReference type="Proteomes" id="UP001152795">
    <property type="component" value="Unassembled WGS sequence"/>
</dbReference>
<organism evidence="1 2">
    <name type="scientific">Paramuricea clavata</name>
    <name type="common">Red gorgonian</name>
    <name type="synonym">Violescent sea-whip</name>
    <dbReference type="NCBI Taxonomy" id="317549"/>
    <lineage>
        <taxon>Eukaryota</taxon>
        <taxon>Metazoa</taxon>
        <taxon>Cnidaria</taxon>
        <taxon>Anthozoa</taxon>
        <taxon>Octocorallia</taxon>
        <taxon>Malacalcyonacea</taxon>
        <taxon>Plexauridae</taxon>
        <taxon>Paramuricea</taxon>
    </lineage>
</organism>
<protein>
    <submittedName>
        <fullName evidence="1">Uncharacterized protein</fullName>
    </submittedName>
</protein>